<sequence>MDLSASKKNSIARLSITTPQIIRSNEYANIERAWYFNRFVQENMSISSLPEKNFLHKQKKRKNELCCNIVGDSPRCILKKSQSVIEIPALKREYLQKIIVQHELFSLPPAGVMSKNRLSCQFQKGLDNSESIEFIYDSRSDTCSRPNSTVINSFKNFPKNNDNETKEKNNGPNTENATVNFNDQLSFYALDTWYHANHKPKKGLKPVKRRSHTLPQTQFSVDMSDNFDTGPRSWTRNVNHISNSISPVKNNSTNKNKKSSSGPVNFTSNKRQPPCCQIYLRNCNDFKFIILLINRKYSLNFTEESFLKQFNISKFNHN</sequence>
<gene>
    <name evidence="2" type="ORF">RFI_02788</name>
</gene>
<reference evidence="2 3" key="1">
    <citation type="journal article" date="2013" name="Curr. Biol.">
        <title>The Genome of the Foraminiferan Reticulomyxa filosa.</title>
        <authorList>
            <person name="Glockner G."/>
            <person name="Hulsmann N."/>
            <person name="Schleicher M."/>
            <person name="Noegel A.A."/>
            <person name="Eichinger L."/>
            <person name="Gallinger C."/>
            <person name="Pawlowski J."/>
            <person name="Sierra R."/>
            <person name="Euteneuer U."/>
            <person name="Pillet L."/>
            <person name="Moustafa A."/>
            <person name="Platzer M."/>
            <person name="Groth M."/>
            <person name="Szafranski K."/>
            <person name="Schliwa M."/>
        </authorList>
    </citation>
    <scope>NUCLEOTIDE SEQUENCE [LARGE SCALE GENOMIC DNA]</scope>
</reference>
<dbReference type="Proteomes" id="UP000023152">
    <property type="component" value="Unassembled WGS sequence"/>
</dbReference>
<proteinExistence type="predicted"/>
<organism evidence="2 3">
    <name type="scientific">Reticulomyxa filosa</name>
    <dbReference type="NCBI Taxonomy" id="46433"/>
    <lineage>
        <taxon>Eukaryota</taxon>
        <taxon>Sar</taxon>
        <taxon>Rhizaria</taxon>
        <taxon>Retaria</taxon>
        <taxon>Foraminifera</taxon>
        <taxon>Monothalamids</taxon>
        <taxon>Reticulomyxidae</taxon>
        <taxon>Reticulomyxa</taxon>
    </lineage>
</organism>
<feature type="region of interest" description="Disordered" evidence="1">
    <location>
        <begin position="157"/>
        <end position="177"/>
    </location>
</feature>
<comment type="caution">
    <text evidence="2">The sequence shown here is derived from an EMBL/GenBank/DDBJ whole genome shotgun (WGS) entry which is preliminary data.</text>
</comment>
<protein>
    <submittedName>
        <fullName evidence="2">Uncharacterized protein</fullName>
    </submittedName>
</protein>
<feature type="compositionally biased region" description="Polar residues" evidence="1">
    <location>
        <begin position="221"/>
        <end position="248"/>
    </location>
</feature>
<evidence type="ECO:0000313" key="2">
    <source>
        <dbReference type="EMBL" id="ETO34307.1"/>
    </source>
</evidence>
<evidence type="ECO:0000256" key="1">
    <source>
        <dbReference type="SAM" id="MobiDB-lite"/>
    </source>
</evidence>
<accession>X6P9J9</accession>
<evidence type="ECO:0000313" key="3">
    <source>
        <dbReference type="Proteomes" id="UP000023152"/>
    </source>
</evidence>
<name>X6P9J9_RETFI</name>
<dbReference type="EMBL" id="ASPP01002688">
    <property type="protein sequence ID" value="ETO34307.1"/>
    <property type="molecule type" value="Genomic_DNA"/>
</dbReference>
<keyword evidence="3" id="KW-1185">Reference proteome</keyword>
<dbReference type="AlphaFoldDB" id="X6P9J9"/>
<feature type="region of interest" description="Disordered" evidence="1">
    <location>
        <begin position="221"/>
        <end position="270"/>
    </location>
</feature>